<feature type="binding site" evidence="6">
    <location>
        <position position="246"/>
    </location>
    <ligand>
        <name>alpha-maltose 1-phosphate</name>
        <dbReference type="ChEBI" id="CHEBI:63576"/>
    </ligand>
</feature>
<feature type="region of interest" description="Disordered" evidence="7">
    <location>
        <begin position="244"/>
        <end position="271"/>
    </location>
</feature>
<reference evidence="9 10" key="1">
    <citation type="submission" date="2016-11" db="EMBL/GenBank/DDBJ databases">
        <authorList>
            <person name="Jaros S."/>
            <person name="Januszkiewicz K."/>
            <person name="Wedrychowicz H."/>
        </authorList>
    </citation>
    <scope>NUCLEOTIDE SEQUENCE [LARGE SCALE GENOMIC DNA]</scope>
    <source>
        <strain evidence="9 10">DSM 25660</strain>
    </source>
</reference>
<dbReference type="STRING" id="1124188.SAMN05444377_1171"/>
<dbReference type="Gene3D" id="1.20.58.80">
    <property type="entry name" value="Phosphotransferase system, lactose/cellobiose-type IIA subunit"/>
    <property type="match status" value="1"/>
</dbReference>
<proteinExistence type="inferred from homology"/>
<dbReference type="InterPro" id="IPR049171">
    <property type="entry name" value="GLGE_C"/>
</dbReference>
<gene>
    <name evidence="6" type="primary">glgE</name>
    <name evidence="9" type="ORF">SAMN05444377_1171</name>
</gene>
<dbReference type="InterPro" id="IPR013780">
    <property type="entry name" value="Glyco_hydro_b"/>
</dbReference>
<evidence type="ECO:0000256" key="4">
    <source>
        <dbReference type="ARBA" id="ARBA00023277"/>
    </source>
</evidence>
<feature type="binding site" evidence="6">
    <location>
        <position position="306"/>
    </location>
    <ligand>
        <name>alpha-maltose 1-phosphate</name>
        <dbReference type="ChEBI" id="CHEBI:63576"/>
    </ligand>
</feature>
<dbReference type="PANTHER" id="PTHR47786:SF2">
    <property type="entry name" value="GLYCOSYL HYDROLASE FAMILY 13 CATALYTIC DOMAIN-CONTAINING PROTEIN"/>
    <property type="match status" value="1"/>
</dbReference>
<dbReference type="CDD" id="cd11344">
    <property type="entry name" value="AmyAc_GlgE_like"/>
    <property type="match status" value="1"/>
</dbReference>
<evidence type="ECO:0000256" key="7">
    <source>
        <dbReference type="SAM" id="MobiDB-lite"/>
    </source>
</evidence>
<keyword evidence="3 6" id="KW-0808">Transferase</keyword>
<dbReference type="GO" id="GO:0030979">
    <property type="term" value="P:alpha-glucan biosynthetic process"/>
    <property type="evidence" value="ECO:0007669"/>
    <property type="project" value="UniProtKB-UniRule"/>
</dbReference>
<comment type="subunit">
    <text evidence="1 6">Homodimer.</text>
</comment>
<dbReference type="EMBL" id="FQVQ01000017">
    <property type="protein sequence ID" value="SHF72307.1"/>
    <property type="molecule type" value="Genomic_DNA"/>
</dbReference>
<dbReference type="InterPro" id="IPR026585">
    <property type="entry name" value="GlgE"/>
</dbReference>
<comment type="catalytic activity">
    <reaction evidence="5 6">
        <text>alpha-maltose 1-phosphate + [(1-&gt;4)-alpha-D-glucosyl](n) = [(1-&gt;4)-alpha-D-glucosyl](n+2) + phosphate</text>
        <dbReference type="Rhea" id="RHEA:42692"/>
        <dbReference type="Rhea" id="RHEA-COMP:9584"/>
        <dbReference type="Rhea" id="RHEA-COMP:10183"/>
        <dbReference type="ChEBI" id="CHEBI:15444"/>
        <dbReference type="ChEBI" id="CHEBI:43474"/>
        <dbReference type="ChEBI" id="CHEBI:63576"/>
        <dbReference type="EC" id="2.4.99.16"/>
    </reaction>
</comment>
<dbReference type="Gene3D" id="2.60.40.10">
    <property type="entry name" value="Immunoglobulins"/>
    <property type="match status" value="1"/>
</dbReference>
<feature type="binding site" evidence="6">
    <location>
        <position position="379"/>
    </location>
    <ligand>
        <name>alpha-maltose 1-phosphate</name>
        <dbReference type="ChEBI" id="CHEBI:63576"/>
    </ligand>
</feature>
<dbReference type="InterPro" id="IPR017853">
    <property type="entry name" value="GH"/>
</dbReference>
<dbReference type="AlphaFoldDB" id="A0A1M5DZ89"/>
<feature type="active site" description="Nucleophile" evidence="6">
    <location>
        <position position="378"/>
    </location>
</feature>
<dbReference type="EC" id="2.4.99.16" evidence="6"/>
<evidence type="ECO:0000256" key="2">
    <source>
        <dbReference type="ARBA" id="ARBA00022676"/>
    </source>
</evidence>
<evidence type="ECO:0000256" key="6">
    <source>
        <dbReference type="HAMAP-Rule" id="MF_02124"/>
    </source>
</evidence>
<evidence type="ECO:0000256" key="1">
    <source>
        <dbReference type="ARBA" id="ARBA00011738"/>
    </source>
</evidence>
<keyword evidence="4 6" id="KW-0119">Carbohydrate metabolism</keyword>
<feature type="binding site" evidence="6">
    <location>
        <begin position="519"/>
        <end position="520"/>
    </location>
    <ligand>
        <name>alpha-maltose 1-phosphate</name>
        <dbReference type="ChEBI" id="CHEBI:63576"/>
    </ligand>
</feature>
<evidence type="ECO:0000259" key="8">
    <source>
        <dbReference type="SMART" id="SM00642"/>
    </source>
</evidence>
<feature type="active site" description="Proton donor" evidence="6">
    <location>
        <position position="407"/>
    </location>
</feature>
<sequence>MQNQRRVILENIAPQVDNGIFPIKRIVGQSVQVTADVLADGHDVLEAAIQYKFEKDKKWTEVRMHALPNDAFSGQFTVEKQGKYVYFVEAWVDYALNWQYGITKKINDHQHVKSELLEGVEYLQPLLTLVSASEKKYLSELMTWFSDEKYYDEAIKAAVSEELKAVFKKYPTKLLANQSQEYSIYVDRKKALFSTWYEFFPRSASSVPGKHGTFKDCEALLPRVAKMGFDTLYFPPVHPIGEVNRKGKNNATDAAPGDVGSPWGIGSHHGGHKALHPELGTLDDFKSLVNTAKELGIEIAMDFALQAAPDHPWVKEHPQWFKWRPDGTVQYAENPPKKYQDILPIYFETPDWKNLWDELLRCALYWIEDFGIRVYRVDNPHTKPFYFWGWLIAEVKKKHPDVLFLSEAFTRPKIMHELAKQGFTQSYTYFTWRNSKSELQAYLTELTQTNQKEFFRPNFWPNTPDINPFALQGANESMHLQKYFLAATLSSSVGIYGPVFEFMVTDAVPGKEEYYDSEKYQIRHWNWQQENKITLLITKINSLRHENAALQQTNNIEFCDTDNDQIIAYYKYDDAKTNELLMIASLDAYYTKQAWVRLPLASLGVGEGHPITVVDLITGNSYHWDKEWNFVELHPALPFHLFKIIK</sequence>
<evidence type="ECO:0000256" key="3">
    <source>
        <dbReference type="ARBA" id="ARBA00022679"/>
    </source>
</evidence>
<dbReference type="OrthoDB" id="9805159at2"/>
<dbReference type="Proteomes" id="UP000184147">
    <property type="component" value="Unassembled WGS sequence"/>
</dbReference>
<evidence type="ECO:0000313" key="10">
    <source>
        <dbReference type="Proteomes" id="UP000184147"/>
    </source>
</evidence>
<evidence type="ECO:0000256" key="5">
    <source>
        <dbReference type="ARBA" id="ARBA00048735"/>
    </source>
</evidence>
<dbReference type="HAMAP" id="MF_02124">
    <property type="entry name" value="GlgE"/>
    <property type="match status" value="1"/>
</dbReference>
<evidence type="ECO:0000313" key="9">
    <source>
        <dbReference type="EMBL" id="SHF72307.1"/>
    </source>
</evidence>
<comment type="similarity">
    <text evidence="6">Belongs to the glycosyl hydrolase 13 family. GlgE subfamily.</text>
</comment>
<dbReference type="Pfam" id="PF21702">
    <property type="entry name" value="GLGE_C"/>
    <property type="match status" value="1"/>
</dbReference>
<protein>
    <recommendedName>
        <fullName evidence="6">Alpha-1,4-glucan:maltose-1-phosphate maltosyltransferase</fullName>
        <shortName evidence="6">GMPMT</shortName>
        <ecNumber evidence="6">2.4.99.16</ecNumber>
    </recommendedName>
    <alternativeName>
        <fullName evidence="6">(1-&gt;4)-alpha-D-glucan:maltose-1-phosphate alpha-D-maltosyltransferase</fullName>
    </alternativeName>
</protein>
<name>A0A1M5DZ89_9FLAO</name>
<keyword evidence="2 6" id="KW-0328">Glycosyltransferase</keyword>
<keyword evidence="10" id="KW-1185">Reference proteome</keyword>
<feature type="domain" description="Glycosyl hydrolase family 13 catalytic" evidence="8">
    <location>
        <begin position="198"/>
        <end position="544"/>
    </location>
</feature>
<dbReference type="SUPFAM" id="SSF51445">
    <property type="entry name" value="(Trans)glycosidases"/>
    <property type="match status" value="1"/>
</dbReference>
<dbReference type="SMART" id="SM00642">
    <property type="entry name" value="Aamy"/>
    <property type="match status" value="1"/>
</dbReference>
<dbReference type="InterPro" id="IPR013783">
    <property type="entry name" value="Ig-like_fold"/>
</dbReference>
<accession>A0A1M5DZ89</accession>
<dbReference type="InterPro" id="IPR021828">
    <property type="entry name" value="GlgE_dom_N/S"/>
</dbReference>
<dbReference type="GO" id="GO:0004553">
    <property type="term" value="F:hydrolase activity, hydrolyzing O-glycosyl compounds"/>
    <property type="evidence" value="ECO:0007669"/>
    <property type="project" value="InterPro"/>
</dbReference>
<dbReference type="InterPro" id="IPR006047">
    <property type="entry name" value="GH13_cat_dom"/>
</dbReference>
<feature type="site" description="Transition state stabilizer" evidence="6">
    <location>
        <position position="465"/>
    </location>
</feature>
<organism evidence="9 10">
    <name type="scientific">Flavobacterium fontis</name>
    <dbReference type="NCBI Taxonomy" id="1124188"/>
    <lineage>
        <taxon>Bacteria</taxon>
        <taxon>Pseudomonadati</taxon>
        <taxon>Bacteroidota</taxon>
        <taxon>Flavobacteriia</taxon>
        <taxon>Flavobacteriales</taxon>
        <taxon>Flavobacteriaceae</taxon>
        <taxon>Flavobacterium</taxon>
    </lineage>
</organism>
<dbReference type="Pfam" id="PF11896">
    <property type="entry name" value="GlgE_dom_N_S"/>
    <property type="match status" value="1"/>
</dbReference>
<comment type="function">
    <text evidence="6">Maltosyltransferase that uses maltose 1-phosphate (M1P) as the sugar donor to elongate linear or branched alpha-(1-&gt;4)-glucans. Is involved in a branched alpha-glucan biosynthetic pathway from trehalose, together with TreS, Mak and GlgB.</text>
</comment>
<feature type="binding site" evidence="6">
    <location>
        <position position="341"/>
    </location>
    <ligand>
        <name>alpha-maltose 1-phosphate</name>
        <dbReference type="ChEBI" id="CHEBI:63576"/>
    </ligand>
</feature>
<dbReference type="GO" id="GO:0016758">
    <property type="term" value="F:hexosyltransferase activity"/>
    <property type="evidence" value="ECO:0007669"/>
    <property type="project" value="UniProtKB-UniRule"/>
</dbReference>
<dbReference type="Gene3D" id="3.20.20.80">
    <property type="entry name" value="Glycosidases"/>
    <property type="match status" value="1"/>
</dbReference>
<dbReference type="Gene3D" id="2.60.40.1180">
    <property type="entry name" value="Golgi alpha-mannosidase II"/>
    <property type="match status" value="1"/>
</dbReference>
<dbReference type="RefSeq" id="WP_073364923.1">
    <property type="nucleotide sequence ID" value="NZ_FQVQ01000017.1"/>
</dbReference>
<dbReference type="PANTHER" id="PTHR47786">
    <property type="entry name" value="ALPHA-1,4-GLUCAN:MALTOSE-1-PHOSPHATE MALTOSYLTRANSFERASE"/>
    <property type="match status" value="1"/>
</dbReference>